<reference evidence="2" key="1">
    <citation type="submission" date="2023-07" db="EMBL/GenBank/DDBJ databases">
        <authorList>
            <consortium name="CYATHOMIX"/>
        </authorList>
    </citation>
    <scope>NUCLEOTIDE SEQUENCE</scope>
    <source>
        <strain evidence="2">N/A</strain>
    </source>
</reference>
<gene>
    <name evidence="2" type="ORF">CYNAS_LOCUS19274</name>
</gene>
<keyword evidence="1" id="KW-0812">Transmembrane</keyword>
<sequence length="217" mass="24360">MCLQVQEREGEKDNEYQVNIAKNMSQDDEAEGVESDATNITNSSRFIPQEEIIEIDDPTTSLMKFVGVMTIVVLFILVVLAVYHEYKELKLEWRRQEELLNRQAEEREVINEFISPNIDHELSTPSHSLQKTQKNRQLYQFDPRILSAASGASLEMRVQGLAATPAAATPVVKVGDVEAQKGVGPEKKIGAKKTGRSKEVIFEDQKKGGPKFTELAI</sequence>
<keyword evidence="1" id="KW-0472">Membrane</keyword>
<feature type="transmembrane region" description="Helical" evidence="1">
    <location>
        <begin position="65"/>
        <end position="86"/>
    </location>
</feature>
<evidence type="ECO:0000313" key="3">
    <source>
        <dbReference type="Proteomes" id="UP001176961"/>
    </source>
</evidence>
<evidence type="ECO:0000256" key="1">
    <source>
        <dbReference type="SAM" id="Phobius"/>
    </source>
</evidence>
<organism evidence="2 3">
    <name type="scientific">Cylicocyclus nassatus</name>
    <name type="common">Nematode worm</name>
    <dbReference type="NCBI Taxonomy" id="53992"/>
    <lineage>
        <taxon>Eukaryota</taxon>
        <taxon>Metazoa</taxon>
        <taxon>Ecdysozoa</taxon>
        <taxon>Nematoda</taxon>
        <taxon>Chromadorea</taxon>
        <taxon>Rhabditida</taxon>
        <taxon>Rhabditina</taxon>
        <taxon>Rhabditomorpha</taxon>
        <taxon>Strongyloidea</taxon>
        <taxon>Strongylidae</taxon>
        <taxon>Cylicocyclus</taxon>
    </lineage>
</organism>
<dbReference type="EMBL" id="CATQJL010000316">
    <property type="protein sequence ID" value="CAJ0607291.1"/>
    <property type="molecule type" value="Genomic_DNA"/>
</dbReference>
<evidence type="ECO:0000313" key="2">
    <source>
        <dbReference type="EMBL" id="CAJ0607291.1"/>
    </source>
</evidence>
<proteinExistence type="predicted"/>
<dbReference type="AlphaFoldDB" id="A0AA36HAP9"/>
<accession>A0AA36HAP9</accession>
<protein>
    <submittedName>
        <fullName evidence="2">Uncharacterized protein</fullName>
    </submittedName>
</protein>
<comment type="caution">
    <text evidence="2">The sequence shown here is derived from an EMBL/GenBank/DDBJ whole genome shotgun (WGS) entry which is preliminary data.</text>
</comment>
<keyword evidence="1" id="KW-1133">Transmembrane helix</keyword>
<keyword evidence="3" id="KW-1185">Reference proteome</keyword>
<name>A0AA36HAP9_CYLNA</name>
<dbReference type="Proteomes" id="UP001176961">
    <property type="component" value="Unassembled WGS sequence"/>
</dbReference>